<organism evidence="1 2">
    <name type="scientific">Blautia parvula</name>
    <dbReference type="NCBI Taxonomy" id="2877527"/>
    <lineage>
        <taxon>Bacteria</taxon>
        <taxon>Bacillati</taxon>
        <taxon>Bacillota</taxon>
        <taxon>Clostridia</taxon>
        <taxon>Lachnospirales</taxon>
        <taxon>Lachnospiraceae</taxon>
        <taxon>Blautia</taxon>
    </lineage>
</organism>
<dbReference type="SUPFAM" id="SSF159245">
    <property type="entry name" value="AttH-like"/>
    <property type="match status" value="1"/>
</dbReference>
<reference evidence="1 2" key="1">
    <citation type="submission" date="2024-04" db="EMBL/GenBank/DDBJ databases">
        <title>Defined microbial consortia suppress multidrug-resistant proinflammatory Enterobacteriaceae via ecological control.</title>
        <authorList>
            <person name="Furuichi M."/>
            <person name="Kawaguchi T."/>
            <person name="Pust M."/>
            <person name="Yasuma K."/>
            <person name="Plichta D."/>
            <person name="Hasegawa N."/>
            <person name="Ohya T."/>
            <person name="Bhattarai S."/>
            <person name="Sasajima S."/>
            <person name="Aoto Y."/>
            <person name="Tuganbaev T."/>
            <person name="Yaginuma M."/>
            <person name="Ueda M."/>
            <person name="Okahashi N."/>
            <person name="Amafuji K."/>
            <person name="Kiridooshi Y."/>
            <person name="Sugita K."/>
            <person name="Strazar M."/>
            <person name="Skelly A."/>
            <person name="Suda W."/>
            <person name="Hattori M."/>
            <person name="Nakamoto N."/>
            <person name="Caballero S."/>
            <person name="Norman J."/>
            <person name="Olle B."/>
            <person name="Tanoue T."/>
            <person name="Arita M."/>
            <person name="Bucci V."/>
            <person name="Atarashi K."/>
            <person name="Xavier R."/>
            <person name="Honda K."/>
        </authorList>
    </citation>
    <scope>NUCLEOTIDE SEQUENCE [LARGE SCALE GENOMIC DNA]</scope>
    <source>
        <strain evidence="2">k34-0107-D12</strain>
    </source>
</reference>
<dbReference type="EMBL" id="BAABZQ010000001">
    <property type="protein sequence ID" value="GAA6501160.1"/>
    <property type="molecule type" value="Genomic_DNA"/>
</dbReference>
<dbReference type="Pfam" id="PF14249">
    <property type="entry name" value="Tocopherol_cycl"/>
    <property type="match status" value="1"/>
</dbReference>
<dbReference type="Proteomes" id="UP001600941">
    <property type="component" value="Unassembled WGS sequence"/>
</dbReference>
<gene>
    <name evidence="1" type="ORF">K340107D12_39760</name>
</gene>
<protein>
    <recommendedName>
        <fullName evidence="3">Tocopherol cyclase</fullName>
    </recommendedName>
</protein>
<accession>A0ABQ0BXA7</accession>
<sequence>MKETCIHKGCAAFLFPYFEGWYLKHQNRDDTIAFIPAVHADQNGQWTVSLQIVTEEGSWYFTYPKEACRISRKPFGVRVGRNIFTEKGIQLDIKSRDLTVKGSIAYGPFDRLRYDIMGFFKYIPFLQCSHGVLSMHHSLRGGLTVNGRKISMTGGRGYIETDKGRSFPKSYLWTQCGFGERSSVMLSAADIPFLGFHFQGCICVVHCRGREYRMATYLGVRIEEYGEGQVTVRQGKMRLCVHRLEEASHDLKAPVRGEMTRTIRESPSCRVRYEFWLGDGLVFDIISEQASFEQADESEGSTYFTSLHSPQ</sequence>
<evidence type="ECO:0000313" key="2">
    <source>
        <dbReference type="Proteomes" id="UP001600941"/>
    </source>
</evidence>
<dbReference type="PANTHER" id="PTHR35309:SF4">
    <property type="entry name" value="TOCOPHEROL CYCLASE"/>
    <property type="match status" value="1"/>
</dbReference>
<dbReference type="PANTHER" id="PTHR35309">
    <property type="match status" value="1"/>
</dbReference>
<keyword evidence="2" id="KW-1185">Reference proteome</keyword>
<name>A0ABQ0BXA7_9FIRM</name>
<evidence type="ECO:0000313" key="1">
    <source>
        <dbReference type="EMBL" id="GAA6501160.1"/>
    </source>
</evidence>
<evidence type="ECO:0008006" key="3">
    <source>
        <dbReference type="Google" id="ProtNLM"/>
    </source>
</evidence>
<proteinExistence type="predicted"/>
<dbReference type="InterPro" id="IPR025893">
    <property type="entry name" value="Tocopherol_cyclase"/>
</dbReference>
<dbReference type="RefSeq" id="WP_227210011.1">
    <property type="nucleotide sequence ID" value="NZ_BAABZQ010000001.1"/>
</dbReference>
<comment type="caution">
    <text evidence="1">The sequence shown here is derived from an EMBL/GenBank/DDBJ whole genome shotgun (WGS) entry which is preliminary data.</text>
</comment>